<dbReference type="Proteomes" id="UP000814033">
    <property type="component" value="Unassembled WGS sequence"/>
</dbReference>
<dbReference type="EMBL" id="MU275906">
    <property type="protein sequence ID" value="KAI0047362.1"/>
    <property type="molecule type" value="Genomic_DNA"/>
</dbReference>
<keyword evidence="2" id="KW-1185">Reference proteome</keyword>
<organism evidence="1 2">
    <name type="scientific">Auriscalpium vulgare</name>
    <dbReference type="NCBI Taxonomy" id="40419"/>
    <lineage>
        <taxon>Eukaryota</taxon>
        <taxon>Fungi</taxon>
        <taxon>Dikarya</taxon>
        <taxon>Basidiomycota</taxon>
        <taxon>Agaricomycotina</taxon>
        <taxon>Agaricomycetes</taxon>
        <taxon>Russulales</taxon>
        <taxon>Auriscalpiaceae</taxon>
        <taxon>Auriscalpium</taxon>
    </lineage>
</organism>
<protein>
    <submittedName>
        <fullName evidence="1">Uncharacterized protein</fullName>
    </submittedName>
</protein>
<gene>
    <name evidence="1" type="ORF">FA95DRAFT_1606160</name>
</gene>
<accession>A0ACB8RU80</accession>
<evidence type="ECO:0000313" key="1">
    <source>
        <dbReference type="EMBL" id="KAI0047362.1"/>
    </source>
</evidence>
<comment type="caution">
    <text evidence="1">The sequence shown here is derived from an EMBL/GenBank/DDBJ whole genome shotgun (WGS) entry which is preliminary data.</text>
</comment>
<name>A0ACB8RU80_9AGAM</name>
<reference evidence="1" key="2">
    <citation type="journal article" date="2022" name="New Phytol.">
        <title>Evolutionary transition to the ectomycorrhizal habit in the genomes of a hyperdiverse lineage of mushroom-forming fungi.</title>
        <authorList>
            <person name="Looney B."/>
            <person name="Miyauchi S."/>
            <person name="Morin E."/>
            <person name="Drula E."/>
            <person name="Courty P.E."/>
            <person name="Kohler A."/>
            <person name="Kuo A."/>
            <person name="LaButti K."/>
            <person name="Pangilinan J."/>
            <person name="Lipzen A."/>
            <person name="Riley R."/>
            <person name="Andreopoulos W."/>
            <person name="He G."/>
            <person name="Johnson J."/>
            <person name="Nolan M."/>
            <person name="Tritt A."/>
            <person name="Barry K.W."/>
            <person name="Grigoriev I.V."/>
            <person name="Nagy L.G."/>
            <person name="Hibbett D."/>
            <person name="Henrissat B."/>
            <person name="Matheny P.B."/>
            <person name="Labbe J."/>
            <person name="Martin F.M."/>
        </authorList>
    </citation>
    <scope>NUCLEOTIDE SEQUENCE</scope>
    <source>
        <strain evidence="1">FP105234-sp</strain>
    </source>
</reference>
<reference evidence="1" key="1">
    <citation type="submission" date="2021-02" db="EMBL/GenBank/DDBJ databases">
        <authorList>
            <consortium name="DOE Joint Genome Institute"/>
            <person name="Ahrendt S."/>
            <person name="Looney B.P."/>
            <person name="Miyauchi S."/>
            <person name="Morin E."/>
            <person name="Drula E."/>
            <person name="Courty P.E."/>
            <person name="Chicoki N."/>
            <person name="Fauchery L."/>
            <person name="Kohler A."/>
            <person name="Kuo A."/>
            <person name="Labutti K."/>
            <person name="Pangilinan J."/>
            <person name="Lipzen A."/>
            <person name="Riley R."/>
            <person name="Andreopoulos W."/>
            <person name="He G."/>
            <person name="Johnson J."/>
            <person name="Barry K.W."/>
            <person name="Grigoriev I.V."/>
            <person name="Nagy L."/>
            <person name="Hibbett D."/>
            <person name="Henrissat B."/>
            <person name="Matheny P.B."/>
            <person name="Labbe J."/>
            <person name="Martin F."/>
        </authorList>
    </citation>
    <scope>NUCLEOTIDE SEQUENCE</scope>
    <source>
        <strain evidence="1">FP105234-sp</strain>
    </source>
</reference>
<evidence type="ECO:0000313" key="2">
    <source>
        <dbReference type="Proteomes" id="UP000814033"/>
    </source>
</evidence>
<sequence>MPPKTSRRTGPVLQPNPRSVDDVDAEAAEAVLFEHGGYIVIRHRDFLQGLCSLSLNALEQHSLEAPLYGVVNHVVNHLCLTISLDGATVSTHPQPVFGTDLDPDSASSAYRSRCSPDFGTIKTFCGAHGRLPFKPSSLAQLTVYWETKKSPRGGDWRVKKDQKNCVNWFWTAFPQLRAQAMHAFSHYPAEKYLAFMNVGFYVSAVIFFNPQWGKSAPAKTKASDPSEQEAGPSRIAGVKRPRVDSAAKDTSFPLSGEDITFDIQFICEPMLLGGDDTNKWADLRVNPLLLHFLNTVLASPGASIQPSFMSSDGYQVPAQVKARVTKLVKLQTESKLLQDAKQKELEEAPITSPAEALSVGNQSYEQSRIVDDLDRSMYFLRGHQGNVSAGLGPQSSPVVPSSRTGGVAQGAARGPSARGAFAIAPTREPSEGPDRPEPSSPIEAVVRRREKSKRRED</sequence>
<proteinExistence type="predicted"/>